<dbReference type="Pfam" id="PF01381">
    <property type="entry name" value="HTH_3"/>
    <property type="match status" value="1"/>
</dbReference>
<feature type="domain" description="HTH cro/C1-type" evidence="1">
    <location>
        <begin position="10"/>
        <end position="52"/>
    </location>
</feature>
<accession>A0A369MCT8</accession>
<evidence type="ECO:0000313" key="6">
    <source>
        <dbReference type="EMBL" id="TNU96040.1"/>
    </source>
</evidence>
<dbReference type="Proteomes" id="UP000253857">
    <property type="component" value="Unassembled WGS sequence"/>
</dbReference>
<evidence type="ECO:0000313" key="5">
    <source>
        <dbReference type="EMBL" id="RDC41105.1"/>
    </source>
</evidence>
<dbReference type="CDD" id="cd00093">
    <property type="entry name" value="HTH_XRE"/>
    <property type="match status" value="1"/>
</dbReference>
<dbReference type="EMBL" id="WPOM01000008">
    <property type="protein sequence ID" value="MVN32639.1"/>
    <property type="molecule type" value="Genomic_DNA"/>
</dbReference>
<dbReference type="EMBL" id="PPTY01000006">
    <property type="protein sequence ID" value="RDB87026.1"/>
    <property type="molecule type" value="Genomic_DNA"/>
</dbReference>
<dbReference type="Proteomes" id="UP000312594">
    <property type="component" value="Unassembled WGS sequence"/>
</dbReference>
<dbReference type="EMBL" id="VEVP01000002">
    <property type="protein sequence ID" value="TNU96040.1"/>
    <property type="molecule type" value="Genomic_DNA"/>
</dbReference>
<evidence type="ECO:0000313" key="8">
    <source>
        <dbReference type="Proteomes" id="UP000253915"/>
    </source>
</evidence>
<evidence type="ECO:0000313" key="11">
    <source>
        <dbReference type="Proteomes" id="UP000436429"/>
    </source>
</evidence>
<name>A0A369MCT8_EGGLN</name>
<dbReference type="RefSeq" id="WP_015759968.1">
    <property type="nucleotide sequence ID" value="NZ_AP031442.1"/>
</dbReference>
<dbReference type="Proteomes" id="UP000436429">
    <property type="component" value="Unassembled WGS sequence"/>
</dbReference>
<sequence length="189" mass="21293">MSKDLTAQDIKRIRRKYGLTQQGFARLLGLGEASVVRYENGQTPSKANANLIRAADNPAFMRDCFERDGDLLSHEQRGKAEQIIYALVTFDEDGDIMDINEMYEITLQQEVLNEQAAQLMGDTINLLLAAREQEDAIAEAVYEDVLKQISHIKPRIISEGHLNTVRLSEIRGQIECLKNMVDSRQAKAA</sequence>
<evidence type="ECO:0000313" key="3">
    <source>
        <dbReference type="EMBL" id="RDB69552.1"/>
    </source>
</evidence>
<reference evidence="6" key="3">
    <citation type="submission" date="2019-06" db="EMBL/GenBank/DDBJ databases">
        <authorList>
            <person name="Bisanz J.E."/>
            <person name="Turnbaugh P.J."/>
        </authorList>
    </citation>
    <scope>NUCLEOTIDE SEQUENCE</scope>
    <source>
        <strain evidence="6">SECO-MT75m2</strain>
    </source>
</reference>
<dbReference type="Proteomes" id="UP000253915">
    <property type="component" value="Unassembled WGS sequence"/>
</dbReference>
<evidence type="ECO:0000313" key="2">
    <source>
        <dbReference type="EMBL" id="MVN32639.1"/>
    </source>
</evidence>
<evidence type="ECO:0000259" key="1">
    <source>
        <dbReference type="PROSITE" id="PS50943"/>
    </source>
</evidence>
<dbReference type="SUPFAM" id="SSF47413">
    <property type="entry name" value="lambda repressor-like DNA-binding domains"/>
    <property type="match status" value="1"/>
</dbReference>
<dbReference type="Gene3D" id="1.10.260.40">
    <property type="entry name" value="lambda repressor-like DNA-binding domains"/>
    <property type="match status" value="1"/>
</dbReference>
<dbReference type="InterPro" id="IPR001387">
    <property type="entry name" value="Cro/C1-type_HTH"/>
</dbReference>
<dbReference type="EMBL" id="PPUQ01000002">
    <property type="protein sequence ID" value="RDC41105.1"/>
    <property type="molecule type" value="Genomic_DNA"/>
</dbReference>
<dbReference type="AlphaFoldDB" id="A0A369MCT8"/>
<reference evidence="2 11" key="4">
    <citation type="submission" date="2019-11" db="EMBL/GenBank/DDBJ databases">
        <title>Whole genome shotgun sequencing (WGS) data from Adlercreutzia equolifaciens ResAG-91, Eggerthella lenta MRI-F36, MRI-F37, MRI-F40, ResAG-49, ResAG-88, ResAG-121, ResAG-145, and Gordonibacter sp. ResAG-5, ResAG-26, ResAG-43, ResAG-50, ResAG-59.</title>
        <authorList>
            <person name="Stoll D.A."/>
            <person name="Danylec N."/>
            <person name="Franz C.M.A.P."/>
            <person name="Huch M."/>
        </authorList>
    </citation>
    <scope>NUCLEOTIDE SEQUENCE [LARGE SCALE GENOMIC DNA]</scope>
    <source>
        <strain evidence="2 11">ResAG-88</strain>
    </source>
</reference>
<comment type="caution">
    <text evidence="3">The sequence shown here is derived from an EMBL/GenBank/DDBJ whole genome shotgun (WGS) entry which is preliminary data.</text>
</comment>
<organism evidence="3 9">
    <name type="scientific">Eggerthella lenta</name>
    <name type="common">Eubacterium lentum</name>
    <dbReference type="NCBI Taxonomy" id="84112"/>
    <lineage>
        <taxon>Bacteria</taxon>
        <taxon>Bacillati</taxon>
        <taxon>Actinomycetota</taxon>
        <taxon>Coriobacteriia</taxon>
        <taxon>Eggerthellales</taxon>
        <taxon>Eggerthellaceae</taxon>
        <taxon>Eggerthella</taxon>
    </lineage>
</organism>
<evidence type="ECO:0000313" key="7">
    <source>
        <dbReference type="Proteomes" id="UP000253857"/>
    </source>
</evidence>
<evidence type="ECO:0000313" key="4">
    <source>
        <dbReference type="EMBL" id="RDB87026.1"/>
    </source>
</evidence>
<dbReference type="GO" id="GO:0003677">
    <property type="term" value="F:DNA binding"/>
    <property type="evidence" value="ECO:0007669"/>
    <property type="project" value="InterPro"/>
</dbReference>
<dbReference type="EMBL" id="PPTU01000013">
    <property type="protein sequence ID" value="RDB69552.1"/>
    <property type="molecule type" value="Genomic_DNA"/>
</dbReference>
<proteinExistence type="predicted"/>
<gene>
    <name evidence="5" type="ORF">C1853_03150</name>
    <name evidence="4" type="ORF">C1871_05650</name>
    <name evidence="3" type="ORF">C1875_09435</name>
    <name evidence="6" type="ORF">FIC87_01485</name>
    <name evidence="2" type="ORF">GO726_05590</name>
</gene>
<dbReference type="Proteomes" id="UP000253970">
    <property type="component" value="Unassembled WGS sequence"/>
</dbReference>
<reference evidence="6 10" key="1">
    <citation type="journal article" date="2005" name="Appl. Environ. Microbiol.">
        <title>Intestinal bacterial communities that produce active estrogen-like compounds enterodiol and enterolactone in humans.</title>
        <authorList>
            <person name="Clavel T."/>
            <person name="Henderson G."/>
            <person name="Alpert C.A."/>
            <person name="Philippe C."/>
            <person name="Rigottier-Gois L."/>
            <person name="Dore J."/>
            <person name="Blaut M."/>
        </authorList>
    </citation>
    <scope>NUCLEOTIDE SEQUENCE [LARGE SCALE GENOMIC DNA]</scope>
    <source>
        <strain evidence="6 10">SECO-MT75m2</strain>
    </source>
</reference>
<reference evidence="7 8" key="2">
    <citation type="journal article" date="2018" name="Elife">
        <title>Discovery and characterization of a prevalent human gut bacterial enzyme sufficient for the inactivation of a family of plant toxins.</title>
        <authorList>
            <person name="Koppel N."/>
            <person name="Bisanz J.E."/>
            <person name="Pandelia M.E."/>
            <person name="Turnbaugh P.J."/>
            <person name="Balskus E.P."/>
        </authorList>
    </citation>
    <scope>NUCLEOTIDE SEQUENCE [LARGE SCALE GENOMIC DNA]</scope>
    <source>
        <strain evidence="5 8">16A</strain>
        <strain evidence="4 7">FAA1-1-60AUCSF</strain>
        <strain evidence="3 9">W1 BHI 6</strain>
    </source>
</reference>
<dbReference type="InterPro" id="IPR010982">
    <property type="entry name" value="Lambda_DNA-bd_dom_sf"/>
</dbReference>
<dbReference type="PROSITE" id="PS50943">
    <property type="entry name" value="HTH_CROC1"/>
    <property type="match status" value="1"/>
</dbReference>
<evidence type="ECO:0000313" key="9">
    <source>
        <dbReference type="Proteomes" id="UP000253970"/>
    </source>
</evidence>
<evidence type="ECO:0000313" key="10">
    <source>
        <dbReference type="Proteomes" id="UP000312594"/>
    </source>
</evidence>
<protein>
    <submittedName>
        <fullName evidence="2">Helix-turn-helix domain-containing protein</fullName>
    </submittedName>
    <submittedName>
        <fullName evidence="3">Transcriptional regulator</fullName>
    </submittedName>
</protein>